<evidence type="ECO:0000313" key="17">
    <source>
        <dbReference type="EMBL" id="MCC2125857.1"/>
    </source>
</evidence>
<dbReference type="SMART" id="SM00387">
    <property type="entry name" value="HATPase_c"/>
    <property type="match status" value="1"/>
</dbReference>
<dbReference type="InterPro" id="IPR003594">
    <property type="entry name" value="HATPase_dom"/>
</dbReference>
<evidence type="ECO:0000256" key="12">
    <source>
        <dbReference type="ARBA" id="ARBA00023012"/>
    </source>
</evidence>
<keyword evidence="10" id="KW-0067">ATP-binding</keyword>
<dbReference type="PROSITE" id="PS50885">
    <property type="entry name" value="HAMP"/>
    <property type="match status" value="1"/>
</dbReference>
<dbReference type="CDD" id="cd00082">
    <property type="entry name" value="HisKA"/>
    <property type="match status" value="1"/>
</dbReference>
<keyword evidence="7 14" id="KW-0812">Transmembrane</keyword>
<dbReference type="InterPro" id="IPR003660">
    <property type="entry name" value="HAMP_dom"/>
</dbReference>
<dbReference type="SMART" id="SM00304">
    <property type="entry name" value="HAMP"/>
    <property type="match status" value="1"/>
</dbReference>
<evidence type="ECO:0000256" key="2">
    <source>
        <dbReference type="ARBA" id="ARBA00004651"/>
    </source>
</evidence>
<keyword evidence="12" id="KW-0902">Two-component regulatory system</keyword>
<evidence type="ECO:0000256" key="9">
    <source>
        <dbReference type="ARBA" id="ARBA00022777"/>
    </source>
</evidence>
<dbReference type="SUPFAM" id="SSF158472">
    <property type="entry name" value="HAMP domain-like"/>
    <property type="match status" value="1"/>
</dbReference>
<feature type="domain" description="Histidine kinase" evidence="15">
    <location>
        <begin position="255"/>
        <end position="472"/>
    </location>
</feature>
<dbReference type="Pfam" id="PF00672">
    <property type="entry name" value="HAMP"/>
    <property type="match status" value="1"/>
</dbReference>
<dbReference type="Pfam" id="PF02518">
    <property type="entry name" value="HATPase_c"/>
    <property type="match status" value="1"/>
</dbReference>
<comment type="subcellular location">
    <subcellularLocation>
        <location evidence="2">Cell membrane</location>
        <topology evidence="2">Multi-pass membrane protein</topology>
    </subcellularLocation>
</comment>
<evidence type="ECO:0000256" key="3">
    <source>
        <dbReference type="ARBA" id="ARBA00012438"/>
    </source>
</evidence>
<keyword evidence="8" id="KW-0547">Nucleotide-binding</keyword>
<dbReference type="SMART" id="SM00388">
    <property type="entry name" value="HisKA"/>
    <property type="match status" value="1"/>
</dbReference>
<dbReference type="InterPro" id="IPR050398">
    <property type="entry name" value="HssS/ArlS-like"/>
</dbReference>
<evidence type="ECO:0000256" key="13">
    <source>
        <dbReference type="ARBA" id="ARBA00023136"/>
    </source>
</evidence>
<feature type="domain" description="HAMP" evidence="16">
    <location>
        <begin position="199"/>
        <end position="247"/>
    </location>
</feature>
<evidence type="ECO:0000256" key="1">
    <source>
        <dbReference type="ARBA" id="ARBA00000085"/>
    </source>
</evidence>
<organism evidence="17 18">
    <name type="scientific">Hominiventricola filiformis</name>
    <dbReference type="NCBI Taxonomy" id="2885352"/>
    <lineage>
        <taxon>Bacteria</taxon>
        <taxon>Bacillati</taxon>
        <taxon>Bacillota</taxon>
        <taxon>Clostridia</taxon>
        <taxon>Lachnospirales</taxon>
        <taxon>Lachnospiraceae</taxon>
        <taxon>Hominiventricola</taxon>
    </lineage>
</organism>
<dbReference type="RefSeq" id="WP_308459152.1">
    <property type="nucleotide sequence ID" value="NZ_JAJEPS010000005.1"/>
</dbReference>
<keyword evidence="11 14" id="KW-1133">Transmembrane helix</keyword>
<keyword evidence="4" id="KW-1003">Cell membrane</keyword>
<evidence type="ECO:0000256" key="11">
    <source>
        <dbReference type="ARBA" id="ARBA00022989"/>
    </source>
</evidence>
<dbReference type="InterPro" id="IPR005467">
    <property type="entry name" value="His_kinase_dom"/>
</dbReference>
<keyword evidence="6" id="KW-0808">Transferase</keyword>
<dbReference type="PANTHER" id="PTHR45528:SF1">
    <property type="entry name" value="SENSOR HISTIDINE KINASE CPXA"/>
    <property type="match status" value="1"/>
</dbReference>
<dbReference type="GO" id="GO:0000155">
    <property type="term" value="F:phosphorelay sensor kinase activity"/>
    <property type="evidence" value="ECO:0007669"/>
    <property type="project" value="InterPro"/>
</dbReference>
<dbReference type="Gene3D" id="1.10.287.130">
    <property type="match status" value="1"/>
</dbReference>
<dbReference type="Gene3D" id="6.10.340.10">
    <property type="match status" value="1"/>
</dbReference>
<dbReference type="Gene3D" id="3.30.565.10">
    <property type="entry name" value="Histidine kinase-like ATPase, C-terminal domain"/>
    <property type="match status" value="1"/>
</dbReference>
<evidence type="ECO:0000259" key="16">
    <source>
        <dbReference type="PROSITE" id="PS50885"/>
    </source>
</evidence>
<evidence type="ECO:0000256" key="6">
    <source>
        <dbReference type="ARBA" id="ARBA00022679"/>
    </source>
</evidence>
<evidence type="ECO:0000256" key="14">
    <source>
        <dbReference type="SAM" id="Phobius"/>
    </source>
</evidence>
<dbReference type="InterPro" id="IPR003661">
    <property type="entry name" value="HisK_dim/P_dom"/>
</dbReference>
<sequence>MHLTLTKKYILSYLLFGIGCFFLISTVTSNLIMKQVVVEKASAFYQEGIYMSDQYVGNYFEQQNDRKNLTSVQSHLRAIGIYLNAKIWLINTDGELILDSSDASVSRNHQEIPEFTSVLPDGSYYTTGNFFHMFSEETLSVLIPVSHDYHVRGYIAIHVPLTVLTHEKESYLLPYYLTFLAIMVLALLFVISNWLIIYRPLRKLRRAAGDYAVGNFEKPISLDREDELGYLSHTMDFMAGALRDYDEDQRKLISNVSHDFRSPLTSIKGYIEAILDGTIPPELQEKYLNIVLRETERLTGLTSSLLVLNSMDPKQNRLNKTEFDINTVIKNTAATFEGTCTSKHITIDLLFPEWHSFVYADKGKIQQVLYNLIDNAIKFSHADSTITVETTSKYEKIFVSVRDTGIGIPKNSLKKIWERFYKTDLSRGKDKKGTGLGLAIVKEIIQLHGENINVVSTEGVGTEFIFSLSKAEKEDGES</sequence>
<evidence type="ECO:0000256" key="7">
    <source>
        <dbReference type="ARBA" id="ARBA00022692"/>
    </source>
</evidence>
<dbReference type="InterPro" id="IPR036097">
    <property type="entry name" value="HisK_dim/P_sf"/>
</dbReference>
<dbReference type="AlphaFoldDB" id="A0AAE3DAH9"/>
<evidence type="ECO:0000256" key="5">
    <source>
        <dbReference type="ARBA" id="ARBA00022553"/>
    </source>
</evidence>
<dbReference type="CDD" id="cd06225">
    <property type="entry name" value="HAMP"/>
    <property type="match status" value="1"/>
</dbReference>
<dbReference type="EC" id="2.7.13.3" evidence="3"/>
<dbReference type="FunFam" id="3.30.565.10:FF:000006">
    <property type="entry name" value="Sensor histidine kinase WalK"/>
    <property type="match status" value="1"/>
</dbReference>
<dbReference type="GO" id="GO:0005524">
    <property type="term" value="F:ATP binding"/>
    <property type="evidence" value="ECO:0007669"/>
    <property type="project" value="UniProtKB-KW"/>
</dbReference>
<dbReference type="PRINTS" id="PR00344">
    <property type="entry name" value="BCTRLSENSOR"/>
</dbReference>
<dbReference type="SUPFAM" id="SSF47384">
    <property type="entry name" value="Homodimeric domain of signal transducing histidine kinase"/>
    <property type="match status" value="1"/>
</dbReference>
<dbReference type="EMBL" id="JAJEPS010000005">
    <property type="protein sequence ID" value="MCC2125857.1"/>
    <property type="molecule type" value="Genomic_DNA"/>
</dbReference>
<dbReference type="InterPro" id="IPR004358">
    <property type="entry name" value="Sig_transdc_His_kin-like_C"/>
</dbReference>
<dbReference type="CDD" id="cd00075">
    <property type="entry name" value="HATPase"/>
    <property type="match status" value="1"/>
</dbReference>
<evidence type="ECO:0000256" key="8">
    <source>
        <dbReference type="ARBA" id="ARBA00022741"/>
    </source>
</evidence>
<evidence type="ECO:0000256" key="4">
    <source>
        <dbReference type="ARBA" id="ARBA00022475"/>
    </source>
</evidence>
<dbReference type="SUPFAM" id="SSF55874">
    <property type="entry name" value="ATPase domain of HSP90 chaperone/DNA topoisomerase II/histidine kinase"/>
    <property type="match status" value="1"/>
</dbReference>
<dbReference type="Pfam" id="PF00512">
    <property type="entry name" value="HisKA"/>
    <property type="match status" value="1"/>
</dbReference>
<reference evidence="17 18" key="1">
    <citation type="submission" date="2021-10" db="EMBL/GenBank/DDBJ databases">
        <title>Anaerobic single-cell dispensing facilitates the cultivation of human gut bacteria.</title>
        <authorList>
            <person name="Afrizal A."/>
        </authorList>
    </citation>
    <scope>NUCLEOTIDE SEQUENCE [LARGE SCALE GENOMIC DNA]</scope>
    <source>
        <strain evidence="17 18">CLA-AA-H276</strain>
    </source>
</reference>
<proteinExistence type="predicted"/>
<protein>
    <recommendedName>
        <fullName evidence="3">histidine kinase</fullName>
        <ecNumber evidence="3">2.7.13.3</ecNumber>
    </recommendedName>
</protein>
<name>A0AAE3DAH9_9FIRM</name>
<dbReference type="InterPro" id="IPR036890">
    <property type="entry name" value="HATPase_C_sf"/>
</dbReference>
<dbReference type="PROSITE" id="PS50109">
    <property type="entry name" value="HIS_KIN"/>
    <property type="match status" value="1"/>
</dbReference>
<feature type="transmembrane region" description="Helical" evidence="14">
    <location>
        <begin position="12"/>
        <end position="33"/>
    </location>
</feature>
<keyword evidence="5" id="KW-0597">Phosphoprotein</keyword>
<dbReference type="Proteomes" id="UP001198220">
    <property type="component" value="Unassembled WGS sequence"/>
</dbReference>
<accession>A0AAE3DAH9</accession>
<feature type="transmembrane region" description="Helical" evidence="14">
    <location>
        <begin position="173"/>
        <end position="196"/>
    </location>
</feature>
<comment type="catalytic activity">
    <reaction evidence="1">
        <text>ATP + protein L-histidine = ADP + protein N-phospho-L-histidine.</text>
        <dbReference type="EC" id="2.7.13.3"/>
    </reaction>
</comment>
<dbReference type="GO" id="GO:0005886">
    <property type="term" value="C:plasma membrane"/>
    <property type="evidence" value="ECO:0007669"/>
    <property type="project" value="UniProtKB-SubCell"/>
</dbReference>
<keyword evidence="18" id="KW-1185">Reference proteome</keyword>
<evidence type="ECO:0000313" key="18">
    <source>
        <dbReference type="Proteomes" id="UP001198220"/>
    </source>
</evidence>
<evidence type="ECO:0000259" key="15">
    <source>
        <dbReference type="PROSITE" id="PS50109"/>
    </source>
</evidence>
<dbReference type="PROSITE" id="PS51257">
    <property type="entry name" value="PROKAR_LIPOPROTEIN"/>
    <property type="match status" value="1"/>
</dbReference>
<keyword evidence="13 14" id="KW-0472">Membrane</keyword>
<keyword evidence="9" id="KW-0418">Kinase</keyword>
<dbReference type="PANTHER" id="PTHR45528">
    <property type="entry name" value="SENSOR HISTIDINE KINASE CPXA"/>
    <property type="match status" value="1"/>
</dbReference>
<gene>
    <name evidence="17" type="ORF">LKD36_06650</name>
</gene>
<comment type="caution">
    <text evidence="17">The sequence shown here is derived from an EMBL/GenBank/DDBJ whole genome shotgun (WGS) entry which is preliminary data.</text>
</comment>
<evidence type="ECO:0000256" key="10">
    <source>
        <dbReference type="ARBA" id="ARBA00022840"/>
    </source>
</evidence>